<name>A0A0K1Q5I3_9BACT</name>
<dbReference type="Proteomes" id="UP000064967">
    <property type="component" value="Chromosome"/>
</dbReference>
<evidence type="ECO:0000313" key="3">
    <source>
        <dbReference type="Proteomes" id="UP000064967"/>
    </source>
</evidence>
<accession>A0A0K1Q5I3</accession>
<evidence type="ECO:0000256" key="1">
    <source>
        <dbReference type="SAM" id="MobiDB-lite"/>
    </source>
</evidence>
<feature type="compositionally biased region" description="Basic residues" evidence="1">
    <location>
        <begin position="13"/>
        <end position="31"/>
    </location>
</feature>
<protein>
    <submittedName>
        <fullName evidence="2">Uncharacterized protein</fullName>
    </submittedName>
</protein>
<dbReference type="EMBL" id="CP012333">
    <property type="protein sequence ID" value="AKV00660.1"/>
    <property type="molecule type" value="Genomic_DNA"/>
</dbReference>
<proteinExistence type="predicted"/>
<dbReference type="KEGG" id="llu:AKJ09_07323"/>
<sequence>MPPERGPGPRGPRGPRLRVNGRGHTHQKLHGLGHSSSALRVARALALGAC</sequence>
<reference evidence="2 3" key="1">
    <citation type="submission" date="2015-08" db="EMBL/GenBank/DDBJ databases">
        <authorList>
            <person name="Babu N.S."/>
            <person name="Beckwith C.J."/>
            <person name="Beseler K.G."/>
            <person name="Brison A."/>
            <person name="Carone J.V."/>
            <person name="Caskin T.P."/>
            <person name="Diamond M."/>
            <person name="Durham M.E."/>
            <person name="Foxe J.M."/>
            <person name="Go M."/>
            <person name="Henderson B.A."/>
            <person name="Jones I.B."/>
            <person name="McGettigan J.A."/>
            <person name="Micheletti S.J."/>
            <person name="Nasrallah M.E."/>
            <person name="Ortiz D."/>
            <person name="Piller C.R."/>
            <person name="Privatt S.R."/>
            <person name="Schneider S.L."/>
            <person name="Sharp S."/>
            <person name="Smith T.C."/>
            <person name="Stanton J.D."/>
            <person name="Ullery H.E."/>
            <person name="Wilson R.J."/>
            <person name="Serrano M.G."/>
            <person name="Buck G."/>
            <person name="Lee V."/>
            <person name="Wang Y."/>
            <person name="Carvalho R."/>
            <person name="Voegtly L."/>
            <person name="Shi R."/>
            <person name="Duckworth R."/>
            <person name="Johnson A."/>
            <person name="Loviza R."/>
            <person name="Walstead R."/>
            <person name="Shah Z."/>
            <person name="Kiflezghi M."/>
            <person name="Wade K."/>
            <person name="Ball S.L."/>
            <person name="Bradley K.W."/>
            <person name="Asai D.J."/>
            <person name="Bowman C.A."/>
            <person name="Russell D.A."/>
            <person name="Pope W.H."/>
            <person name="Jacobs-Sera D."/>
            <person name="Hendrix R.W."/>
            <person name="Hatfull G.F."/>
        </authorList>
    </citation>
    <scope>NUCLEOTIDE SEQUENCE [LARGE SCALE GENOMIC DNA]</scope>
    <source>
        <strain evidence="2 3">DSM 27648</strain>
    </source>
</reference>
<organism evidence="2 3">
    <name type="scientific">Labilithrix luteola</name>
    <dbReference type="NCBI Taxonomy" id="1391654"/>
    <lineage>
        <taxon>Bacteria</taxon>
        <taxon>Pseudomonadati</taxon>
        <taxon>Myxococcota</taxon>
        <taxon>Polyangia</taxon>
        <taxon>Polyangiales</taxon>
        <taxon>Labilitrichaceae</taxon>
        <taxon>Labilithrix</taxon>
    </lineage>
</organism>
<keyword evidence="3" id="KW-1185">Reference proteome</keyword>
<feature type="region of interest" description="Disordered" evidence="1">
    <location>
        <begin position="1"/>
        <end position="35"/>
    </location>
</feature>
<evidence type="ECO:0000313" key="2">
    <source>
        <dbReference type="EMBL" id="AKV00660.1"/>
    </source>
</evidence>
<dbReference type="AlphaFoldDB" id="A0A0K1Q5I3"/>
<feature type="compositionally biased region" description="Pro residues" evidence="1">
    <location>
        <begin position="1"/>
        <end position="12"/>
    </location>
</feature>
<gene>
    <name evidence="2" type="ORF">AKJ09_07323</name>
</gene>
<dbReference type="STRING" id="1391654.AKJ09_07323"/>